<accession>A0A7J9C1N4</accession>
<dbReference type="AlphaFoldDB" id="A0A7J9C1N4"/>
<evidence type="ECO:0000313" key="1">
    <source>
        <dbReference type="EMBL" id="MBA0742336.1"/>
    </source>
</evidence>
<proteinExistence type="predicted"/>
<dbReference type="OrthoDB" id="1919336at2759"/>
<comment type="caution">
    <text evidence="1">The sequence shown here is derived from an EMBL/GenBank/DDBJ whole genome shotgun (WGS) entry which is preliminary data.</text>
</comment>
<reference evidence="1 2" key="1">
    <citation type="journal article" date="2019" name="Genome Biol. Evol.">
        <title>Insights into the evolution of the New World diploid cottons (Gossypium, subgenus Houzingenia) based on genome sequencing.</title>
        <authorList>
            <person name="Grover C.E."/>
            <person name="Arick M.A. 2nd"/>
            <person name="Thrash A."/>
            <person name="Conover J.L."/>
            <person name="Sanders W.S."/>
            <person name="Peterson D.G."/>
            <person name="Frelichowski J.E."/>
            <person name="Scheffler J.A."/>
            <person name="Scheffler B.E."/>
            <person name="Wendel J.F."/>
        </authorList>
    </citation>
    <scope>NUCLEOTIDE SEQUENCE [LARGE SCALE GENOMIC DNA]</scope>
    <source>
        <strain evidence="1">5</strain>
        <tissue evidence="1">Leaf</tissue>
    </source>
</reference>
<organism evidence="1 2">
    <name type="scientific">Gossypium gossypioides</name>
    <name type="common">Mexican cotton</name>
    <name type="synonym">Selera gossypioides</name>
    <dbReference type="NCBI Taxonomy" id="34282"/>
    <lineage>
        <taxon>Eukaryota</taxon>
        <taxon>Viridiplantae</taxon>
        <taxon>Streptophyta</taxon>
        <taxon>Embryophyta</taxon>
        <taxon>Tracheophyta</taxon>
        <taxon>Spermatophyta</taxon>
        <taxon>Magnoliopsida</taxon>
        <taxon>eudicotyledons</taxon>
        <taxon>Gunneridae</taxon>
        <taxon>Pentapetalae</taxon>
        <taxon>rosids</taxon>
        <taxon>malvids</taxon>
        <taxon>Malvales</taxon>
        <taxon>Malvaceae</taxon>
        <taxon>Malvoideae</taxon>
        <taxon>Gossypium</taxon>
    </lineage>
</organism>
<feature type="non-terminal residue" evidence="1">
    <location>
        <position position="1"/>
    </location>
</feature>
<sequence length="82" mass="9412">MVAIALADMHDCCGQKETELKRFKGIAGNQNAKGNLIDIDLKGFWTWRNMYEEEREPYVTQAGNMNSTYIKGVIEEEKNIIK</sequence>
<evidence type="ECO:0000313" key="2">
    <source>
        <dbReference type="Proteomes" id="UP000593579"/>
    </source>
</evidence>
<dbReference type="EMBL" id="JABEZY010000007">
    <property type="protein sequence ID" value="MBA0742336.1"/>
    <property type="molecule type" value="Genomic_DNA"/>
</dbReference>
<evidence type="ECO:0008006" key="3">
    <source>
        <dbReference type="Google" id="ProtNLM"/>
    </source>
</evidence>
<keyword evidence="2" id="KW-1185">Reference proteome</keyword>
<protein>
    <recommendedName>
        <fullName evidence="3">EDS1 EP domain-containing protein</fullName>
    </recommendedName>
</protein>
<dbReference type="Proteomes" id="UP000593579">
    <property type="component" value="Unassembled WGS sequence"/>
</dbReference>
<gene>
    <name evidence="1" type="ORF">Gogos_015404</name>
</gene>
<name>A0A7J9C1N4_GOSGO</name>